<dbReference type="SUPFAM" id="SSF53244">
    <property type="entry name" value="MurD-like peptide ligases, peptide-binding domain"/>
    <property type="match status" value="1"/>
</dbReference>
<dbReference type="Proteomes" id="UP000051242">
    <property type="component" value="Unassembled WGS sequence"/>
</dbReference>
<feature type="domain" description="Mur ligase central" evidence="14">
    <location>
        <begin position="112"/>
        <end position="302"/>
    </location>
</feature>
<reference evidence="15 16" key="1">
    <citation type="submission" date="2015-10" db="EMBL/GenBank/DDBJ databases">
        <title>Metagenome-Assembled Genomes uncover a global brackish microbiome.</title>
        <authorList>
            <person name="Hugerth L.W."/>
            <person name="Larsson J."/>
            <person name="Alneberg J."/>
            <person name="Lindh M.V."/>
            <person name="Legrand C."/>
            <person name="Pinhassi J."/>
            <person name="Andersson A.F."/>
        </authorList>
    </citation>
    <scope>NUCLEOTIDE SEQUENCE [LARGE SCALE GENOMIC DNA]</scope>
    <source>
        <strain evidence="15">BACL22 MAG-120619-bin3</strain>
    </source>
</reference>
<protein>
    <recommendedName>
        <fullName evidence="10 11">UDP-N-acetylmuramoyl-tripeptide--D-alanyl-D-alanine ligase</fullName>
        <ecNumber evidence="10 11">6.3.2.10</ecNumber>
    </recommendedName>
    <alternativeName>
        <fullName evidence="10">D-alanyl-D-alanine-adding enzyme</fullName>
    </alternativeName>
</protein>
<evidence type="ECO:0000256" key="5">
    <source>
        <dbReference type="ARBA" id="ARBA00022840"/>
    </source>
</evidence>
<keyword evidence="5 10" id="KW-0067">ATP-binding</keyword>
<proteinExistence type="inferred from homology"/>
<dbReference type="GO" id="GO:0051301">
    <property type="term" value="P:cell division"/>
    <property type="evidence" value="ECO:0007669"/>
    <property type="project" value="UniProtKB-KW"/>
</dbReference>
<dbReference type="InterPro" id="IPR051046">
    <property type="entry name" value="MurCDEF_CellWall_CoF430Synth"/>
</dbReference>
<feature type="binding site" evidence="10">
    <location>
        <begin position="113"/>
        <end position="119"/>
    </location>
    <ligand>
        <name>ATP</name>
        <dbReference type="ChEBI" id="CHEBI:30616"/>
    </ligand>
</feature>
<comment type="subcellular location">
    <subcellularLocation>
        <location evidence="10 11">Cytoplasm</location>
    </subcellularLocation>
</comment>
<comment type="function">
    <text evidence="10 11">Involved in cell wall formation. Catalyzes the final step in the synthesis of UDP-N-acetylmuramoyl-pentapeptide, the precursor of murein.</text>
</comment>
<evidence type="ECO:0000256" key="8">
    <source>
        <dbReference type="ARBA" id="ARBA00023306"/>
    </source>
</evidence>
<dbReference type="AlphaFoldDB" id="A0A0R2T6C6"/>
<dbReference type="Pfam" id="PF01225">
    <property type="entry name" value="Mur_ligase"/>
    <property type="match status" value="1"/>
</dbReference>
<dbReference type="GO" id="GO:0008360">
    <property type="term" value="P:regulation of cell shape"/>
    <property type="evidence" value="ECO:0007669"/>
    <property type="project" value="UniProtKB-KW"/>
</dbReference>
<dbReference type="Gene3D" id="3.40.1390.10">
    <property type="entry name" value="MurE/MurF, N-terminal domain"/>
    <property type="match status" value="1"/>
</dbReference>
<dbReference type="SUPFAM" id="SSF63418">
    <property type="entry name" value="MurE/MurF N-terminal domain"/>
    <property type="match status" value="1"/>
</dbReference>
<evidence type="ECO:0000256" key="4">
    <source>
        <dbReference type="ARBA" id="ARBA00022741"/>
    </source>
</evidence>
<name>A0A0R2T6C6_9GAMM</name>
<keyword evidence="9 10" id="KW-0961">Cell wall biogenesis/degradation</keyword>
<dbReference type="InterPro" id="IPR036565">
    <property type="entry name" value="Mur-like_cat_sf"/>
</dbReference>
<dbReference type="InterPro" id="IPR036615">
    <property type="entry name" value="Mur_ligase_C_dom_sf"/>
</dbReference>
<sequence length="462" mass="48620">MIGAFTLSELASELGLSVTLSALRKDATFSTVTTDSRNMSAGDLYVALKGERFNGDEFVEEALTKGAVAAVTHQSDARADAQRLVVDDTLSALATLARLNRDRSSAKVIALTGSQGKTSVKEMIGSILKAKAPTLITAENLNNTIGVPLTLLRLEARHEFAVIEMGANGAGEIAVSVSATKPDIALITKASAAHIEGFGSLQGIVLAKGEIIDGLSDKGVAVLNANDPNCQQWVKRAGQRQVRLFSYGNKVPEADYRCSATRLLAGGSVAFTLYTPQGEIDAEIQLLGSHNAENALSAAACALEAGASLDDVRIGLKQATPVPGRLFPSIGREGCRLLDDTYNANPDSFHAAIDVLMSAEGEKVMVAGEMRELGDETESSHREVGEYAARHGVPLLLALGSDCTAMVEAYLEAGGLRAKHYSDREALEKDCVDLANSETVFLVKGSRGARMETVVAALSAEG</sequence>
<comment type="pathway">
    <text evidence="10 11">Cell wall biogenesis; peptidoglycan biosynthesis.</text>
</comment>
<dbReference type="UniPathway" id="UPA00219"/>
<keyword evidence="8 10" id="KW-0131">Cell cycle</keyword>
<dbReference type="EMBL" id="LICD01000091">
    <property type="protein sequence ID" value="KRO80971.1"/>
    <property type="molecule type" value="Genomic_DNA"/>
</dbReference>
<keyword evidence="1 10" id="KW-0963">Cytoplasm</keyword>
<organism evidence="15 16">
    <name type="scientific">OM182 bacterium BACL3 MAG-120619-bin3</name>
    <dbReference type="NCBI Taxonomy" id="1655593"/>
    <lineage>
        <taxon>Bacteria</taxon>
        <taxon>Pseudomonadati</taxon>
        <taxon>Pseudomonadota</taxon>
        <taxon>Gammaproteobacteria</taxon>
        <taxon>OMG group</taxon>
        <taxon>OM182 clade</taxon>
    </lineage>
</organism>
<dbReference type="PANTHER" id="PTHR43024:SF1">
    <property type="entry name" value="UDP-N-ACETYLMURAMOYL-TRIPEPTIDE--D-ALANYL-D-ALANINE LIGASE"/>
    <property type="match status" value="1"/>
</dbReference>
<keyword evidence="3 10" id="KW-0132">Cell division</keyword>
<keyword evidence="2 10" id="KW-0436">Ligase</keyword>
<feature type="domain" description="Mur ligase C-terminal" evidence="13">
    <location>
        <begin position="331"/>
        <end position="447"/>
    </location>
</feature>
<evidence type="ECO:0000256" key="2">
    <source>
        <dbReference type="ARBA" id="ARBA00022598"/>
    </source>
</evidence>
<evidence type="ECO:0000256" key="7">
    <source>
        <dbReference type="ARBA" id="ARBA00022984"/>
    </source>
</evidence>
<keyword evidence="7 10" id="KW-0573">Peptidoglycan synthesis</keyword>
<dbReference type="GO" id="GO:0047480">
    <property type="term" value="F:UDP-N-acetylmuramoyl-tripeptide-D-alanyl-D-alanine ligase activity"/>
    <property type="evidence" value="ECO:0007669"/>
    <property type="project" value="UniProtKB-UniRule"/>
</dbReference>
<dbReference type="Gene3D" id="3.40.1190.10">
    <property type="entry name" value="Mur-like, catalytic domain"/>
    <property type="match status" value="1"/>
</dbReference>
<evidence type="ECO:0000259" key="13">
    <source>
        <dbReference type="Pfam" id="PF02875"/>
    </source>
</evidence>
<keyword evidence="4 10" id="KW-0547">Nucleotide-binding</keyword>
<dbReference type="SUPFAM" id="SSF53623">
    <property type="entry name" value="MurD-like peptide ligases, catalytic domain"/>
    <property type="match status" value="1"/>
</dbReference>
<comment type="catalytic activity">
    <reaction evidence="10 11">
        <text>D-alanyl-D-alanine + UDP-N-acetyl-alpha-D-muramoyl-L-alanyl-gamma-D-glutamyl-meso-2,6-diaminopimelate + ATP = UDP-N-acetyl-alpha-D-muramoyl-L-alanyl-gamma-D-glutamyl-meso-2,6-diaminopimeloyl-D-alanyl-D-alanine + ADP + phosphate + H(+)</text>
        <dbReference type="Rhea" id="RHEA:28374"/>
        <dbReference type="ChEBI" id="CHEBI:15378"/>
        <dbReference type="ChEBI" id="CHEBI:30616"/>
        <dbReference type="ChEBI" id="CHEBI:43474"/>
        <dbReference type="ChEBI" id="CHEBI:57822"/>
        <dbReference type="ChEBI" id="CHEBI:61386"/>
        <dbReference type="ChEBI" id="CHEBI:83905"/>
        <dbReference type="ChEBI" id="CHEBI:456216"/>
        <dbReference type="EC" id="6.3.2.10"/>
    </reaction>
</comment>
<evidence type="ECO:0000256" key="9">
    <source>
        <dbReference type="ARBA" id="ARBA00023316"/>
    </source>
</evidence>
<evidence type="ECO:0000259" key="12">
    <source>
        <dbReference type="Pfam" id="PF01225"/>
    </source>
</evidence>
<dbReference type="Pfam" id="PF02875">
    <property type="entry name" value="Mur_ligase_C"/>
    <property type="match status" value="1"/>
</dbReference>
<evidence type="ECO:0000313" key="15">
    <source>
        <dbReference type="EMBL" id="KRO80971.1"/>
    </source>
</evidence>
<dbReference type="GO" id="GO:0009252">
    <property type="term" value="P:peptidoglycan biosynthetic process"/>
    <property type="evidence" value="ECO:0007669"/>
    <property type="project" value="UniProtKB-UniRule"/>
</dbReference>
<evidence type="ECO:0000256" key="1">
    <source>
        <dbReference type="ARBA" id="ARBA00022490"/>
    </source>
</evidence>
<dbReference type="InterPro" id="IPR004101">
    <property type="entry name" value="Mur_ligase_C"/>
</dbReference>
<keyword evidence="6 10" id="KW-0133">Cell shape</keyword>
<accession>A0A0R2T6C6</accession>
<feature type="domain" description="Mur ligase N-terminal catalytic" evidence="12">
    <location>
        <begin position="30"/>
        <end position="99"/>
    </location>
</feature>
<dbReference type="NCBIfam" id="TIGR01143">
    <property type="entry name" value="murF"/>
    <property type="match status" value="1"/>
</dbReference>
<dbReference type="GO" id="GO:0071555">
    <property type="term" value="P:cell wall organization"/>
    <property type="evidence" value="ECO:0007669"/>
    <property type="project" value="UniProtKB-KW"/>
</dbReference>
<evidence type="ECO:0000256" key="3">
    <source>
        <dbReference type="ARBA" id="ARBA00022618"/>
    </source>
</evidence>
<evidence type="ECO:0000256" key="11">
    <source>
        <dbReference type="RuleBase" id="RU004136"/>
    </source>
</evidence>
<dbReference type="Pfam" id="PF08245">
    <property type="entry name" value="Mur_ligase_M"/>
    <property type="match status" value="1"/>
</dbReference>
<dbReference type="GO" id="GO:0005524">
    <property type="term" value="F:ATP binding"/>
    <property type="evidence" value="ECO:0007669"/>
    <property type="project" value="UniProtKB-UniRule"/>
</dbReference>
<gene>
    <name evidence="10" type="primary">murF</name>
    <name evidence="15" type="ORF">ABR85_03240</name>
</gene>
<evidence type="ECO:0000259" key="14">
    <source>
        <dbReference type="Pfam" id="PF08245"/>
    </source>
</evidence>
<dbReference type="HAMAP" id="MF_02019">
    <property type="entry name" value="MurF"/>
    <property type="match status" value="1"/>
</dbReference>
<dbReference type="Gene3D" id="3.90.190.20">
    <property type="entry name" value="Mur ligase, C-terminal domain"/>
    <property type="match status" value="1"/>
</dbReference>
<evidence type="ECO:0000313" key="16">
    <source>
        <dbReference type="Proteomes" id="UP000051242"/>
    </source>
</evidence>
<dbReference type="InterPro" id="IPR000713">
    <property type="entry name" value="Mur_ligase_N"/>
</dbReference>
<dbReference type="GO" id="GO:0008766">
    <property type="term" value="F:UDP-N-acetylmuramoylalanyl-D-glutamyl-2,6-diaminopimelate-D-alanyl-D-alanine ligase activity"/>
    <property type="evidence" value="ECO:0007669"/>
    <property type="project" value="RHEA"/>
</dbReference>
<dbReference type="EC" id="6.3.2.10" evidence="10 11"/>
<comment type="similarity">
    <text evidence="10">Belongs to the MurCDEF family. MurF subfamily.</text>
</comment>
<evidence type="ECO:0000256" key="6">
    <source>
        <dbReference type="ARBA" id="ARBA00022960"/>
    </source>
</evidence>
<dbReference type="PANTHER" id="PTHR43024">
    <property type="entry name" value="UDP-N-ACETYLMURAMOYL-TRIPEPTIDE--D-ALANYL-D-ALANINE LIGASE"/>
    <property type="match status" value="1"/>
</dbReference>
<evidence type="ECO:0000256" key="10">
    <source>
        <dbReference type="HAMAP-Rule" id="MF_02019"/>
    </source>
</evidence>
<comment type="caution">
    <text evidence="15">The sequence shown here is derived from an EMBL/GenBank/DDBJ whole genome shotgun (WGS) entry which is preliminary data.</text>
</comment>
<dbReference type="GO" id="GO:0005737">
    <property type="term" value="C:cytoplasm"/>
    <property type="evidence" value="ECO:0007669"/>
    <property type="project" value="UniProtKB-SubCell"/>
</dbReference>
<dbReference type="InterPro" id="IPR013221">
    <property type="entry name" value="Mur_ligase_cen"/>
</dbReference>
<dbReference type="InterPro" id="IPR035911">
    <property type="entry name" value="MurE/MurF_N"/>
</dbReference>
<dbReference type="InterPro" id="IPR005863">
    <property type="entry name" value="UDP-N-AcMur_synth"/>
</dbReference>